<keyword evidence="1" id="KW-1133">Transmembrane helix</keyword>
<organism evidence="2 3">
    <name type="scientific">Roseburia faecis</name>
    <dbReference type="NCBI Taxonomy" id="301302"/>
    <lineage>
        <taxon>Bacteria</taxon>
        <taxon>Bacillati</taxon>
        <taxon>Bacillota</taxon>
        <taxon>Clostridia</taxon>
        <taxon>Lachnospirales</taxon>
        <taxon>Lachnospiraceae</taxon>
        <taxon>Roseburia</taxon>
    </lineage>
</organism>
<feature type="transmembrane region" description="Helical" evidence="1">
    <location>
        <begin position="21"/>
        <end position="43"/>
    </location>
</feature>
<dbReference type="InterPro" id="IPR012902">
    <property type="entry name" value="N_methyl_site"/>
</dbReference>
<accession>A0A173RN97</accession>
<evidence type="ECO:0000313" key="3">
    <source>
        <dbReference type="Proteomes" id="UP000095495"/>
    </source>
</evidence>
<dbReference type="EMBL" id="CYXV01000002">
    <property type="protein sequence ID" value="CUM79257.1"/>
    <property type="molecule type" value="Genomic_DNA"/>
</dbReference>
<dbReference type="Proteomes" id="UP000095495">
    <property type="component" value="Unassembled WGS sequence"/>
</dbReference>
<dbReference type="AlphaFoldDB" id="A0A173RN97"/>
<dbReference type="InterPro" id="IPR045584">
    <property type="entry name" value="Pilin-like"/>
</dbReference>
<keyword evidence="1" id="KW-0472">Membrane</keyword>
<sequence length="162" mass="17595">MKKIMELLQNMKAKNEKKDNKGFSLVELIIVIAIMAILVGIVGTQVLPYINKSKLSKDRELVSSYCTAAVSAYSIVAGELTGDPTSFDVYDNNITDGNNKKVAEQIKKLTYTTFDATKFTSNEAKNCSDVTITFDVTNHKVTATLDGVTTDGATALKVESSL</sequence>
<proteinExistence type="predicted"/>
<protein>
    <submittedName>
        <fullName evidence="2">Tfp pilus assembly protein PilE</fullName>
    </submittedName>
</protein>
<name>A0A173RN97_9FIRM</name>
<keyword evidence="1" id="KW-0812">Transmembrane</keyword>
<dbReference type="Gene3D" id="3.30.700.10">
    <property type="entry name" value="Glycoprotein, Type 4 Pilin"/>
    <property type="match status" value="1"/>
</dbReference>
<dbReference type="Pfam" id="PF07963">
    <property type="entry name" value="N_methyl"/>
    <property type="match status" value="1"/>
</dbReference>
<dbReference type="NCBIfam" id="TIGR02532">
    <property type="entry name" value="IV_pilin_GFxxxE"/>
    <property type="match status" value="1"/>
</dbReference>
<dbReference type="RefSeq" id="WP_055261419.1">
    <property type="nucleotide sequence ID" value="NZ_CYXV01000002.1"/>
</dbReference>
<gene>
    <name evidence="2" type="ORF">ERS852420_00724</name>
</gene>
<evidence type="ECO:0000256" key="1">
    <source>
        <dbReference type="SAM" id="Phobius"/>
    </source>
</evidence>
<dbReference type="SUPFAM" id="SSF54523">
    <property type="entry name" value="Pili subunits"/>
    <property type="match status" value="1"/>
</dbReference>
<dbReference type="PROSITE" id="PS00409">
    <property type="entry name" value="PROKAR_NTER_METHYL"/>
    <property type="match status" value="1"/>
</dbReference>
<evidence type="ECO:0000313" key="2">
    <source>
        <dbReference type="EMBL" id="CUM79257.1"/>
    </source>
</evidence>
<reference evidence="2 3" key="1">
    <citation type="submission" date="2015-09" db="EMBL/GenBank/DDBJ databases">
        <authorList>
            <consortium name="Pathogen Informatics"/>
        </authorList>
    </citation>
    <scope>NUCLEOTIDE SEQUENCE [LARGE SCALE GENOMIC DNA]</scope>
    <source>
        <strain evidence="2 3">2789STDY5608863</strain>
    </source>
</reference>